<gene>
    <name evidence="1" type="ORF">CLODIP_2_CD05207</name>
</gene>
<comment type="caution">
    <text evidence="1">The sequence shown here is derived from an EMBL/GenBank/DDBJ whole genome shotgun (WGS) entry which is preliminary data.</text>
</comment>
<protein>
    <submittedName>
        <fullName evidence="1">Uncharacterized protein</fullName>
    </submittedName>
</protein>
<dbReference type="AlphaFoldDB" id="A0A8S1BKA4"/>
<dbReference type="EMBL" id="CADEPI010000001">
    <property type="protein sequence ID" value="CAB3359338.1"/>
    <property type="molecule type" value="Genomic_DNA"/>
</dbReference>
<name>A0A8S1BKA4_9INSE</name>
<evidence type="ECO:0000313" key="2">
    <source>
        <dbReference type="Proteomes" id="UP000494165"/>
    </source>
</evidence>
<proteinExistence type="predicted"/>
<dbReference type="Proteomes" id="UP000494165">
    <property type="component" value="Unassembled WGS sequence"/>
</dbReference>
<sequence>MIIFNSPRTVKCGYEIENWSCILKGNNECCQMNSPLTEKCLGSPPLIIIRLITFRSHDNKLLLRGE</sequence>
<accession>A0A8S1BKA4</accession>
<evidence type="ECO:0000313" key="1">
    <source>
        <dbReference type="EMBL" id="CAB3359338.1"/>
    </source>
</evidence>
<keyword evidence="2" id="KW-1185">Reference proteome</keyword>
<reference evidence="1 2" key="1">
    <citation type="submission" date="2020-04" db="EMBL/GenBank/DDBJ databases">
        <authorList>
            <person name="Alioto T."/>
            <person name="Alioto T."/>
            <person name="Gomez Garrido J."/>
        </authorList>
    </citation>
    <scope>NUCLEOTIDE SEQUENCE [LARGE SCALE GENOMIC DNA]</scope>
</reference>
<organism evidence="1 2">
    <name type="scientific">Cloeon dipterum</name>
    <dbReference type="NCBI Taxonomy" id="197152"/>
    <lineage>
        <taxon>Eukaryota</taxon>
        <taxon>Metazoa</taxon>
        <taxon>Ecdysozoa</taxon>
        <taxon>Arthropoda</taxon>
        <taxon>Hexapoda</taxon>
        <taxon>Insecta</taxon>
        <taxon>Pterygota</taxon>
        <taxon>Palaeoptera</taxon>
        <taxon>Ephemeroptera</taxon>
        <taxon>Pisciforma</taxon>
        <taxon>Baetidae</taxon>
        <taxon>Cloeon</taxon>
    </lineage>
</organism>